<dbReference type="Proteomes" id="UP000324101">
    <property type="component" value="Chromosome"/>
</dbReference>
<sequence length="201" mass="21661">MGGHRDMAPYRRPLAIALTAGAAVLVAGALIAYRWGGSDGGLVILNEVHAHFVAMGWLALVSLIAAALLGARRPYTRVALTLPVAVLGIPIMTIFTMLSLLAGGQERSESLEAPGREDRRLVVEEGSAMIDPLWFVYVHQGEGLWERRWAVGYFNGDAEDNELREAVWTAPDRIRLTTSGGVVEEVTITADGRPDRTVSAG</sequence>
<feature type="transmembrane region" description="Helical" evidence="1">
    <location>
        <begin position="48"/>
        <end position="71"/>
    </location>
</feature>
<protein>
    <submittedName>
        <fullName evidence="2">Uncharacterized protein</fullName>
    </submittedName>
</protein>
<reference evidence="2 3" key="1">
    <citation type="submission" date="2018-05" db="EMBL/GenBank/DDBJ databases">
        <title>Streptomyces venezuelae.</title>
        <authorList>
            <person name="Kim W."/>
            <person name="Lee N."/>
            <person name="Cho B.-K."/>
        </authorList>
    </citation>
    <scope>NUCLEOTIDE SEQUENCE [LARGE SCALE GENOMIC DNA]</scope>
    <source>
        <strain evidence="2 3">ATCC 21018</strain>
    </source>
</reference>
<keyword evidence="1" id="KW-1133">Transmembrane helix</keyword>
<accession>A0A5P2DGC5</accession>
<name>A0A5P2DGC5_STRVZ</name>
<dbReference type="EMBL" id="CP029189">
    <property type="protein sequence ID" value="QES53813.1"/>
    <property type="molecule type" value="Genomic_DNA"/>
</dbReference>
<keyword evidence="1" id="KW-0472">Membrane</keyword>
<dbReference type="AlphaFoldDB" id="A0A5P2DGC5"/>
<dbReference type="OrthoDB" id="3872138at2"/>
<dbReference type="RefSeq" id="WP_150256607.1">
    <property type="nucleotide sequence ID" value="NZ_CP029189.1"/>
</dbReference>
<feature type="transmembrane region" description="Helical" evidence="1">
    <location>
        <begin position="78"/>
        <end position="102"/>
    </location>
</feature>
<evidence type="ECO:0000313" key="2">
    <source>
        <dbReference type="EMBL" id="QES53813.1"/>
    </source>
</evidence>
<evidence type="ECO:0000313" key="3">
    <source>
        <dbReference type="Proteomes" id="UP000324101"/>
    </source>
</evidence>
<gene>
    <name evidence="2" type="ORF">DEJ51_05740</name>
</gene>
<evidence type="ECO:0000256" key="1">
    <source>
        <dbReference type="SAM" id="Phobius"/>
    </source>
</evidence>
<proteinExistence type="predicted"/>
<feature type="transmembrane region" description="Helical" evidence="1">
    <location>
        <begin position="14"/>
        <end position="36"/>
    </location>
</feature>
<keyword evidence="1" id="KW-0812">Transmembrane</keyword>
<organism evidence="2 3">
    <name type="scientific">Streptomyces venezuelae</name>
    <dbReference type="NCBI Taxonomy" id="54571"/>
    <lineage>
        <taxon>Bacteria</taxon>
        <taxon>Bacillati</taxon>
        <taxon>Actinomycetota</taxon>
        <taxon>Actinomycetes</taxon>
        <taxon>Kitasatosporales</taxon>
        <taxon>Streptomycetaceae</taxon>
        <taxon>Streptomyces</taxon>
    </lineage>
</organism>